<feature type="transmembrane region" description="Helical" evidence="6">
    <location>
        <begin position="87"/>
        <end position="106"/>
    </location>
</feature>
<evidence type="ECO:0000256" key="3">
    <source>
        <dbReference type="ARBA" id="ARBA00022692"/>
    </source>
</evidence>
<evidence type="ECO:0000313" key="8">
    <source>
        <dbReference type="EMBL" id="WMS85861.1"/>
    </source>
</evidence>
<dbReference type="InterPro" id="IPR050638">
    <property type="entry name" value="AA-Vitamin_Transporters"/>
</dbReference>
<feature type="transmembrane region" description="Helical" evidence="6">
    <location>
        <begin position="63"/>
        <end position="81"/>
    </location>
</feature>
<dbReference type="SUPFAM" id="SSF103481">
    <property type="entry name" value="Multidrug resistance efflux transporter EmrE"/>
    <property type="match status" value="2"/>
</dbReference>
<dbReference type="Proteomes" id="UP001239782">
    <property type="component" value="Chromosome"/>
</dbReference>
<name>A0AA51RQP0_9GAMM</name>
<dbReference type="InterPro" id="IPR000620">
    <property type="entry name" value="EamA_dom"/>
</dbReference>
<feature type="transmembrane region" description="Helical" evidence="6">
    <location>
        <begin position="118"/>
        <end position="136"/>
    </location>
</feature>
<keyword evidence="5 6" id="KW-0472">Membrane</keyword>
<sequence>MKNVLLYATTVIIWGTTWFAIEFQIGVVPAEFSLFLRFALAAAVMWGFCWWRGIALKLSKANHLFVALLALFNFSFNYLVLYWAQQYLTSAMASIAFSTLLLMNIINTRIFFGKPIAQRVIVGAMLGVGGIVALFWHDIQALDLSSEAIIGLSLALCGTLLASLGNMISVRNSAKGVSVIQGNAWGMLYGTLVLAVYMLVAGTPIIWSNATSYWLSLFYLSVFGTVIAFACYFILFNEIGSEKASYVIVLFPFVAVIFSTLYEGFQWYPSTLLGFGLVILGNVIVLTPVERIKQWASAQRLSSKAQP</sequence>
<accession>A0AA51RQP0</accession>
<feature type="transmembrane region" description="Helical" evidence="6">
    <location>
        <begin position="268"/>
        <end position="289"/>
    </location>
</feature>
<organism evidence="8 9">
    <name type="scientific">Pleionea litopenaei</name>
    <dbReference type="NCBI Taxonomy" id="3070815"/>
    <lineage>
        <taxon>Bacteria</taxon>
        <taxon>Pseudomonadati</taxon>
        <taxon>Pseudomonadota</taxon>
        <taxon>Gammaproteobacteria</taxon>
        <taxon>Oceanospirillales</taxon>
        <taxon>Pleioneaceae</taxon>
        <taxon>Pleionea</taxon>
    </lineage>
</organism>
<dbReference type="PANTHER" id="PTHR32322:SF2">
    <property type="entry name" value="EAMA DOMAIN-CONTAINING PROTEIN"/>
    <property type="match status" value="1"/>
</dbReference>
<feature type="transmembrane region" description="Helical" evidence="6">
    <location>
        <begin position="5"/>
        <end position="28"/>
    </location>
</feature>
<proteinExistence type="inferred from homology"/>
<keyword evidence="9" id="KW-1185">Reference proteome</keyword>
<dbReference type="Pfam" id="PF00892">
    <property type="entry name" value="EamA"/>
    <property type="match status" value="2"/>
</dbReference>
<feature type="domain" description="EamA" evidence="7">
    <location>
        <begin position="4"/>
        <end position="135"/>
    </location>
</feature>
<dbReference type="GO" id="GO:0016020">
    <property type="term" value="C:membrane"/>
    <property type="evidence" value="ECO:0007669"/>
    <property type="project" value="UniProtKB-SubCell"/>
</dbReference>
<keyword evidence="4 6" id="KW-1133">Transmembrane helix</keyword>
<dbReference type="EMBL" id="CP133548">
    <property type="protein sequence ID" value="WMS85861.1"/>
    <property type="molecule type" value="Genomic_DNA"/>
</dbReference>
<feature type="transmembrane region" description="Helical" evidence="6">
    <location>
        <begin position="188"/>
        <end position="207"/>
    </location>
</feature>
<reference evidence="8 9" key="1">
    <citation type="submission" date="2023-08" db="EMBL/GenBank/DDBJ databases">
        <title>Pleionea litopenaei sp. nov., isolated from stomach of juvenile Litopenaeus vannamei.</title>
        <authorList>
            <person name="Rho A.M."/>
            <person name="Hwang C.Y."/>
        </authorList>
    </citation>
    <scope>NUCLEOTIDE SEQUENCE [LARGE SCALE GENOMIC DNA]</scope>
    <source>
        <strain evidence="8 9">HL-JVS1</strain>
    </source>
</reference>
<dbReference type="KEGG" id="plei:Q9312_11595"/>
<dbReference type="InterPro" id="IPR037185">
    <property type="entry name" value="EmrE-like"/>
</dbReference>
<evidence type="ECO:0000256" key="5">
    <source>
        <dbReference type="ARBA" id="ARBA00023136"/>
    </source>
</evidence>
<comment type="similarity">
    <text evidence="2">Belongs to the EamA transporter family.</text>
</comment>
<dbReference type="RefSeq" id="WP_309201014.1">
    <property type="nucleotide sequence ID" value="NZ_CP133548.1"/>
</dbReference>
<evidence type="ECO:0000259" key="7">
    <source>
        <dbReference type="Pfam" id="PF00892"/>
    </source>
</evidence>
<keyword evidence="3 6" id="KW-0812">Transmembrane</keyword>
<protein>
    <submittedName>
        <fullName evidence="8">DMT family transporter</fullName>
    </submittedName>
</protein>
<dbReference type="AlphaFoldDB" id="A0AA51RQP0"/>
<feature type="domain" description="EamA" evidence="7">
    <location>
        <begin position="150"/>
        <end position="286"/>
    </location>
</feature>
<dbReference type="PANTHER" id="PTHR32322">
    <property type="entry name" value="INNER MEMBRANE TRANSPORTER"/>
    <property type="match status" value="1"/>
</dbReference>
<evidence type="ECO:0000256" key="1">
    <source>
        <dbReference type="ARBA" id="ARBA00004141"/>
    </source>
</evidence>
<feature type="transmembrane region" description="Helical" evidence="6">
    <location>
        <begin position="244"/>
        <end position="262"/>
    </location>
</feature>
<evidence type="ECO:0000256" key="2">
    <source>
        <dbReference type="ARBA" id="ARBA00007362"/>
    </source>
</evidence>
<feature type="transmembrane region" description="Helical" evidence="6">
    <location>
        <begin position="213"/>
        <end position="235"/>
    </location>
</feature>
<feature type="transmembrane region" description="Helical" evidence="6">
    <location>
        <begin position="34"/>
        <end position="51"/>
    </location>
</feature>
<evidence type="ECO:0000256" key="6">
    <source>
        <dbReference type="SAM" id="Phobius"/>
    </source>
</evidence>
<evidence type="ECO:0000313" key="9">
    <source>
        <dbReference type="Proteomes" id="UP001239782"/>
    </source>
</evidence>
<feature type="transmembrane region" description="Helical" evidence="6">
    <location>
        <begin position="148"/>
        <end position="168"/>
    </location>
</feature>
<gene>
    <name evidence="8" type="ORF">Q9312_11595</name>
</gene>
<comment type="subcellular location">
    <subcellularLocation>
        <location evidence="1">Membrane</location>
        <topology evidence="1">Multi-pass membrane protein</topology>
    </subcellularLocation>
</comment>
<evidence type="ECO:0000256" key="4">
    <source>
        <dbReference type="ARBA" id="ARBA00022989"/>
    </source>
</evidence>